<accession>A0AAN9YMX1</accession>
<organism evidence="3 4">
    <name type="scientific">Diatrype stigma</name>
    <dbReference type="NCBI Taxonomy" id="117547"/>
    <lineage>
        <taxon>Eukaryota</taxon>
        <taxon>Fungi</taxon>
        <taxon>Dikarya</taxon>
        <taxon>Ascomycota</taxon>
        <taxon>Pezizomycotina</taxon>
        <taxon>Sordariomycetes</taxon>
        <taxon>Xylariomycetidae</taxon>
        <taxon>Xylariales</taxon>
        <taxon>Diatrypaceae</taxon>
        <taxon>Diatrype</taxon>
    </lineage>
</organism>
<dbReference type="PANTHER" id="PTHR37017:SF11">
    <property type="entry name" value="ESTERASE_LIPASE_THIOESTERASE DOMAIN-CONTAINING PROTEIN"/>
    <property type="match status" value="1"/>
</dbReference>
<dbReference type="InterPro" id="IPR000073">
    <property type="entry name" value="AB_hydrolase_1"/>
</dbReference>
<comment type="caution">
    <text evidence="3">The sequence shown here is derived from an EMBL/GenBank/DDBJ whole genome shotgun (WGS) entry which is preliminary data.</text>
</comment>
<dbReference type="PANTHER" id="PTHR37017">
    <property type="entry name" value="AB HYDROLASE-1 DOMAIN-CONTAINING PROTEIN-RELATED"/>
    <property type="match status" value="1"/>
</dbReference>
<evidence type="ECO:0000256" key="1">
    <source>
        <dbReference type="SAM" id="MobiDB-lite"/>
    </source>
</evidence>
<proteinExistence type="predicted"/>
<feature type="compositionally biased region" description="Basic and acidic residues" evidence="1">
    <location>
        <begin position="59"/>
        <end position="71"/>
    </location>
</feature>
<name>A0AAN9YMX1_9PEZI</name>
<reference evidence="3 4" key="1">
    <citation type="submission" date="2024-02" db="EMBL/GenBank/DDBJ databases">
        <title>De novo assembly and annotation of 12 fungi associated with fruit tree decline syndrome in Ontario, Canada.</title>
        <authorList>
            <person name="Sulman M."/>
            <person name="Ellouze W."/>
            <person name="Ilyukhin E."/>
        </authorList>
    </citation>
    <scope>NUCLEOTIDE SEQUENCE [LARGE SCALE GENOMIC DNA]</scope>
    <source>
        <strain evidence="3 4">M11/M66-122</strain>
    </source>
</reference>
<feature type="domain" description="AB hydrolase-1" evidence="2">
    <location>
        <begin position="8"/>
        <end position="276"/>
    </location>
</feature>
<dbReference type="Pfam" id="PF12697">
    <property type="entry name" value="Abhydrolase_6"/>
    <property type="match status" value="1"/>
</dbReference>
<evidence type="ECO:0000313" key="4">
    <source>
        <dbReference type="Proteomes" id="UP001320420"/>
    </source>
</evidence>
<dbReference type="SUPFAM" id="SSF53474">
    <property type="entry name" value="alpha/beta-Hydrolases"/>
    <property type="match status" value="1"/>
</dbReference>
<dbReference type="InterPro" id="IPR029058">
    <property type="entry name" value="AB_hydrolase_fold"/>
</dbReference>
<gene>
    <name evidence="3" type="ORF">SLS62_008527</name>
</gene>
<sequence>MSPSNLAVVICHGSYHTPAPYGPLIEALRARGAAADSPIEVYCPQLPTSDLTKLNVGDDPVRNPDFDRGPPEEGGYPQGEADAEAVLAVLEPLVRDRERDVLLLGHSSGGWVATEAARPDLQAPARRARGLRGGVVGILYVGAFVIPVGESVHSFFQPKDGTFYTPPFLRFHKHGSAGLGTVVDAGKFLFNGVDPAEAKEWEAGLTASPVLTTRLTNDAYAALPCAYLVLEGDLTLPKDYQEGMVVLQAQKTGPFAIYRCPAGHSPHLSWTEGVVDTVLDFVGKATS</sequence>
<evidence type="ECO:0000259" key="2">
    <source>
        <dbReference type="Pfam" id="PF12697"/>
    </source>
</evidence>
<evidence type="ECO:0000313" key="3">
    <source>
        <dbReference type="EMBL" id="KAK7748487.1"/>
    </source>
</evidence>
<dbReference type="Proteomes" id="UP001320420">
    <property type="component" value="Unassembled WGS sequence"/>
</dbReference>
<dbReference type="Gene3D" id="3.40.50.1820">
    <property type="entry name" value="alpha/beta hydrolase"/>
    <property type="match status" value="1"/>
</dbReference>
<dbReference type="EMBL" id="JAKJXP020000080">
    <property type="protein sequence ID" value="KAK7748487.1"/>
    <property type="molecule type" value="Genomic_DNA"/>
</dbReference>
<dbReference type="InterPro" id="IPR052897">
    <property type="entry name" value="Sec-Metab_Biosynth_Hydrolase"/>
</dbReference>
<dbReference type="AlphaFoldDB" id="A0AAN9YMX1"/>
<protein>
    <recommendedName>
        <fullName evidence="2">AB hydrolase-1 domain-containing protein</fullName>
    </recommendedName>
</protein>
<keyword evidence="4" id="KW-1185">Reference proteome</keyword>
<feature type="region of interest" description="Disordered" evidence="1">
    <location>
        <begin position="52"/>
        <end position="79"/>
    </location>
</feature>